<dbReference type="Proteomes" id="UP000828048">
    <property type="component" value="Chromosome 1"/>
</dbReference>
<sequence>MHLKSNKVCEYEILWDKFMFILTIDRSQRVIKTERVGWRKRREMTEICRTIIEKVLNKTLKDINWLRQKSECGNHNRKDTILVQAASDSAAGEAGSPAEQRMELLIVVVAVVAVLVIGAIIYVLVGRCYRFIINRRVVNSFRVVNYPVDAGVGFGQIRCSICLEDYTEGVRVSVLPCRHIYHPDCLQKGTRPSRAVINCPDCRRQHALRWWPACLP</sequence>
<reference evidence="1 2" key="1">
    <citation type="journal article" date="2021" name="Hortic Res">
        <title>High-quality reference genome and annotation aids understanding of berry development for evergreen blueberry (Vaccinium darrowii).</title>
        <authorList>
            <person name="Yu J."/>
            <person name="Hulse-Kemp A.M."/>
            <person name="Babiker E."/>
            <person name="Staton M."/>
        </authorList>
    </citation>
    <scope>NUCLEOTIDE SEQUENCE [LARGE SCALE GENOMIC DNA]</scope>
    <source>
        <strain evidence="2">cv. NJ 8807/NJ 8810</strain>
        <tissue evidence="1">Young leaf</tissue>
    </source>
</reference>
<gene>
    <name evidence="1" type="ORF">Vadar_012276</name>
</gene>
<evidence type="ECO:0000313" key="2">
    <source>
        <dbReference type="Proteomes" id="UP000828048"/>
    </source>
</evidence>
<protein>
    <submittedName>
        <fullName evidence="1">Uncharacterized protein</fullName>
    </submittedName>
</protein>
<comment type="caution">
    <text evidence="1">The sequence shown here is derived from an EMBL/GenBank/DDBJ whole genome shotgun (WGS) entry which is preliminary data.</text>
</comment>
<dbReference type="EMBL" id="CM037151">
    <property type="protein sequence ID" value="KAH7843064.1"/>
    <property type="molecule type" value="Genomic_DNA"/>
</dbReference>
<keyword evidence="2" id="KW-1185">Reference proteome</keyword>
<proteinExistence type="predicted"/>
<organism evidence="1 2">
    <name type="scientific">Vaccinium darrowii</name>
    <dbReference type="NCBI Taxonomy" id="229202"/>
    <lineage>
        <taxon>Eukaryota</taxon>
        <taxon>Viridiplantae</taxon>
        <taxon>Streptophyta</taxon>
        <taxon>Embryophyta</taxon>
        <taxon>Tracheophyta</taxon>
        <taxon>Spermatophyta</taxon>
        <taxon>Magnoliopsida</taxon>
        <taxon>eudicotyledons</taxon>
        <taxon>Gunneridae</taxon>
        <taxon>Pentapetalae</taxon>
        <taxon>asterids</taxon>
        <taxon>Ericales</taxon>
        <taxon>Ericaceae</taxon>
        <taxon>Vaccinioideae</taxon>
        <taxon>Vaccinieae</taxon>
        <taxon>Vaccinium</taxon>
    </lineage>
</organism>
<evidence type="ECO:0000313" key="1">
    <source>
        <dbReference type="EMBL" id="KAH7843064.1"/>
    </source>
</evidence>
<accession>A0ACB7XQZ4</accession>
<name>A0ACB7XQZ4_9ERIC</name>